<evidence type="ECO:0000313" key="10">
    <source>
        <dbReference type="Proteomes" id="UP000318741"/>
    </source>
</evidence>
<dbReference type="PANTHER" id="PTHR43715">
    <property type="entry name" value="GDP-MANNOSE 4,6-DEHYDRATASE"/>
    <property type="match status" value="1"/>
</dbReference>
<accession>A0A517P851</accession>
<evidence type="ECO:0000256" key="5">
    <source>
        <dbReference type="ARBA" id="ARBA00023239"/>
    </source>
</evidence>
<dbReference type="Pfam" id="PF16363">
    <property type="entry name" value="GDP_Man_Dehyd"/>
    <property type="match status" value="1"/>
</dbReference>
<dbReference type="HAMAP" id="MF_00955">
    <property type="entry name" value="GDP_Man_dehydratase"/>
    <property type="match status" value="1"/>
</dbReference>
<comment type="caution">
    <text evidence="7">Lacks conserved residue(s) required for the propagation of feature annotation.</text>
</comment>
<dbReference type="EC" id="4.2.1.47" evidence="4 7"/>
<name>A0A517P851_9PLAN</name>
<evidence type="ECO:0000256" key="4">
    <source>
        <dbReference type="ARBA" id="ARBA00011989"/>
    </source>
</evidence>
<dbReference type="InterPro" id="IPR016040">
    <property type="entry name" value="NAD(P)-bd_dom"/>
</dbReference>
<evidence type="ECO:0000256" key="6">
    <source>
        <dbReference type="ARBA" id="ARBA00059383"/>
    </source>
</evidence>
<keyword evidence="5 7" id="KW-0456">Lyase</keyword>
<comment type="catalytic activity">
    <reaction evidence="1 7">
        <text>GDP-alpha-D-mannose = GDP-4-dehydro-alpha-D-rhamnose + H2O</text>
        <dbReference type="Rhea" id="RHEA:23820"/>
        <dbReference type="ChEBI" id="CHEBI:15377"/>
        <dbReference type="ChEBI" id="CHEBI:57527"/>
        <dbReference type="ChEBI" id="CHEBI:57964"/>
        <dbReference type="EC" id="4.2.1.47"/>
    </reaction>
</comment>
<gene>
    <name evidence="9" type="primary">gmd_1</name>
    <name evidence="7" type="synonym">gmd</name>
    <name evidence="9" type="ORF">CA12_16320</name>
</gene>
<dbReference type="InterPro" id="IPR006368">
    <property type="entry name" value="GDP_Man_deHydtase"/>
</dbReference>
<evidence type="ECO:0000256" key="2">
    <source>
        <dbReference type="ARBA" id="ARBA00001937"/>
    </source>
</evidence>
<comment type="cofactor">
    <cofactor evidence="2 7">
        <name>NADP(+)</name>
        <dbReference type="ChEBI" id="CHEBI:58349"/>
    </cofactor>
</comment>
<dbReference type="EMBL" id="CP036265">
    <property type="protein sequence ID" value="QDT15547.1"/>
    <property type="molecule type" value="Genomic_DNA"/>
</dbReference>
<dbReference type="Gene3D" id="3.90.25.10">
    <property type="entry name" value="UDP-galactose 4-epimerase, domain 1"/>
    <property type="match status" value="1"/>
</dbReference>
<dbReference type="PANTHER" id="PTHR43715:SF1">
    <property type="entry name" value="GDP-MANNOSE 4,6 DEHYDRATASE"/>
    <property type="match status" value="1"/>
</dbReference>
<proteinExistence type="inferred from homology"/>
<feature type="domain" description="NAD(P)-binding" evidence="8">
    <location>
        <begin position="19"/>
        <end position="331"/>
    </location>
</feature>
<reference evidence="9 10" key="1">
    <citation type="submission" date="2019-02" db="EMBL/GenBank/DDBJ databases">
        <title>Deep-cultivation of Planctomycetes and their phenomic and genomic characterization uncovers novel biology.</title>
        <authorList>
            <person name="Wiegand S."/>
            <person name="Jogler M."/>
            <person name="Boedeker C."/>
            <person name="Pinto D."/>
            <person name="Vollmers J."/>
            <person name="Rivas-Marin E."/>
            <person name="Kohn T."/>
            <person name="Peeters S.H."/>
            <person name="Heuer A."/>
            <person name="Rast P."/>
            <person name="Oberbeckmann S."/>
            <person name="Bunk B."/>
            <person name="Jeske O."/>
            <person name="Meyerdierks A."/>
            <person name="Storesund J.E."/>
            <person name="Kallscheuer N."/>
            <person name="Luecker S."/>
            <person name="Lage O.M."/>
            <person name="Pohl T."/>
            <person name="Merkel B.J."/>
            <person name="Hornburger P."/>
            <person name="Mueller R.-W."/>
            <person name="Bruemmer F."/>
            <person name="Labrenz M."/>
            <person name="Spormann A.M."/>
            <person name="Op den Camp H."/>
            <person name="Overmann J."/>
            <person name="Amann R."/>
            <person name="Jetten M.S.M."/>
            <person name="Mascher T."/>
            <person name="Medema M.H."/>
            <person name="Devos D.P."/>
            <person name="Kaster A.-K."/>
            <person name="Ovreas L."/>
            <person name="Rohde M."/>
            <person name="Galperin M.Y."/>
            <person name="Jogler C."/>
        </authorList>
    </citation>
    <scope>NUCLEOTIDE SEQUENCE [LARGE SCALE GENOMIC DNA]</scope>
    <source>
        <strain evidence="9 10">CA12</strain>
    </source>
</reference>
<dbReference type="AlphaFoldDB" id="A0A517P851"/>
<sequence>MRPSRLKRLLAGEAMKRALVTGITGQDGSYLTESLLAAGYEVHGLTRDPAGAKAAALQDLPGVRPHADRLALHGADATDGAAVSRLVGEVAPQQIYNLAAQSHIGESFKSPAGTVAANALAVANLLEAARSLSERQEVRFYQASSSELFGSPDVVPQTERTPLRPQNPYASAKTCAYHLVRNYRDGYGLFACNGILFNHESPRRPPNYVTRKITLAAARIAAGRQETVTLGWLGAARDWGYAKEYVEAMRLMLSADAPDDYVIATGVAHTIEDLLAAAFDRVGLDWRQHVKTDPAFERPTEVKNLRGDPSKVERALGWRAETTFEELVRLMVDADVKRVAAERNAS</sequence>
<evidence type="ECO:0000256" key="7">
    <source>
        <dbReference type="HAMAP-Rule" id="MF_00955"/>
    </source>
</evidence>
<dbReference type="RefSeq" id="WP_242688159.1">
    <property type="nucleotide sequence ID" value="NZ_CP036265.1"/>
</dbReference>
<evidence type="ECO:0000259" key="8">
    <source>
        <dbReference type="Pfam" id="PF16363"/>
    </source>
</evidence>
<dbReference type="GO" id="GO:0042351">
    <property type="term" value="P:'de novo' GDP-L-fucose biosynthetic process"/>
    <property type="evidence" value="ECO:0007669"/>
    <property type="project" value="TreeGrafter"/>
</dbReference>
<dbReference type="SUPFAM" id="SSF51735">
    <property type="entry name" value="NAD(P)-binding Rossmann-fold domains"/>
    <property type="match status" value="1"/>
</dbReference>
<evidence type="ECO:0000313" key="9">
    <source>
        <dbReference type="EMBL" id="QDT15547.1"/>
    </source>
</evidence>
<keyword evidence="7" id="KW-0521">NADP</keyword>
<comment type="similarity">
    <text evidence="3 7">Belongs to the NAD(P)-dependent epimerase/dehydratase family. GDP-mannose 4,6-dehydratase subfamily.</text>
</comment>
<dbReference type="CDD" id="cd05260">
    <property type="entry name" value="GDP_MD_SDR_e"/>
    <property type="match status" value="1"/>
</dbReference>
<organism evidence="9 10">
    <name type="scientific">Alienimonas californiensis</name>
    <dbReference type="NCBI Taxonomy" id="2527989"/>
    <lineage>
        <taxon>Bacteria</taxon>
        <taxon>Pseudomonadati</taxon>
        <taxon>Planctomycetota</taxon>
        <taxon>Planctomycetia</taxon>
        <taxon>Planctomycetales</taxon>
        <taxon>Planctomycetaceae</taxon>
        <taxon>Alienimonas</taxon>
    </lineage>
</organism>
<dbReference type="FunFam" id="3.40.50.720:FF:000924">
    <property type="entry name" value="GDP-mannose 4,6 dehydratase"/>
    <property type="match status" value="1"/>
</dbReference>
<dbReference type="GO" id="GO:0070401">
    <property type="term" value="F:NADP+ binding"/>
    <property type="evidence" value="ECO:0007669"/>
    <property type="project" value="UniProtKB-UniRule"/>
</dbReference>
<evidence type="ECO:0000256" key="1">
    <source>
        <dbReference type="ARBA" id="ARBA00000188"/>
    </source>
</evidence>
<dbReference type="Proteomes" id="UP000318741">
    <property type="component" value="Chromosome"/>
</dbReference>
<dbReference type="KEGG" id="acaf:CA12_16320"/>
<dbReference type="InterPro" id="IPR036291">
    <property type="entry name" value="NAD(P)-bd_dom_sf"/>
</dbReference>
<feature type="active site" evidence="7">
    <location>
        <position position="174"/>
    </location>
</feature>
<protein>
    <recommendedName>
        <fullName evidence="4 7">GDP-mannose 4,6-dehydratase</fullName>
        <ecNumber evidence="4 7">4.2.1.47</ecNumber>
    </recommendedName>
    <alternativeName>
        <fullName evidence="7">GDP-D-mannose dehydratase</fullName>
    </alternativeName>
</protein>
<dbReference type="GO" id="GO:0008446">
    <property type="term" value="F:GDP-mannose 4,6-dehydratase activity"/>
    <property type="evidence" value="ECO:0007669"/>
    <property type="project" value="UniProtKB-UniRule"/>
</dbReference>
<keyword evidence="10" id="KW-1185">Reference proteome</keyword>
<comment type="function">
    <text evidence="6 7">Catalyzes the conversion of GDP-D-mannose to GDP-4-dehydro-6-deoxy-D-mannose.</text>
</comment>
<evidence type="ECO:0000256" key="3">
    <source>
        <dbReference type="ARBA" id="ARBA00009263"/>
    </source>
</evidence>
<dbReference type="Gene3D" id="3.40.50.720">
    <property type="entry name" value="NAD(P)-binding Rossmann-like Domain"/>
    <property type="match status" value="1"/>
</dbReference>